<dbReference type="RefSeq" id="WP_149469445.1">
    <property type="nucleotide sequence ID" value="NZ_QOKW01000009.1"/>
</dbReference>
<dbReference type="Proteomes" id="UP000480854">
    <property type="component" value="Unassembled WGS sequence"/>
</dbReference>
<gene>
    <name evidence="1" type="ORF">DS843_13610</name>
</gene>
<keyword evidence="2" id="KW-1185">Reference proteome</keyword>
<proteinExistence type="predicted"/>
<dbReference type="AlphaFoldDB" id="A0A9W7TYS7"/>
<comment type="caution">
    <text evidence="1">The sequence shown here is derived from an EMBL/GenBank/DDBJ whole genome shotgun (WGS) entry which is preliminary data.</text>
</comment>
<dbReference type="EMBL" id="QOKW01000009">
    <property type="protein sequence ID" value="KAA0680345.1"/>
    <property type="molecule type" value="Genomic_DNA"/>
</dbReference>
<reference evidence="1 2" key="1">
    <citation type="submission" date="2018-07" db="EMBL/GenBank/DDBJ databases">
        <title>Genome sequence of Azospirillum sp. ATCC 49961.</title>
        <authorList>
            <person name="Sant'Anna F.H."/>
            <person name="Baldani J.I."/>
            <person name="Zilli J.E."/>
            <person name="Reis V.M."/>
            <person name="Hartmann A."/>
            <person name="Cruz L."/>
            <person name="de Souza E.M."/>
            <person name="de Oliveira Pedrosa F."/>
            <person name="Passaglia L.M.P."/>
        </authorList>
    </citation>
    <scope>NUCLEOTIDE SEQUENCE [LARGE SCALE GENOMIC DNA]</scope>
    <source>
        <strain evidence="1 2">ATCC 49961</strain>
    </source>
</reference>
<name>A0A9W7TYS7_9PROT</name>
<accession>A0A9W7TYS7</accession>
<evidence type="ECO:0000313" key="2">
    <source>
        <dbReference type="Proteomes" id="UP000480854"/>
    </source>
</evidence>
<evidence type="ECO:0000313" key="1">
    <source>
        <dbReference type="EMBL" id="KAA0680345.1"/>
    </source>
</evidence>
<organism evidence="1 2">
    <name type="scientific">Roseomonas genomospecies 6</name>
    <dbReference type="NCBI Taxonomy" id="214106"/>
    <lineage>
        <taxon>Bacteria</taxon>
        <taxon>Pseudomonadati</taxon>
        <taxon>Pseudomonadota</taxon>
        <taxon>Alphaproteobacteria</taxon>
        <taxon>Acetobacterales</taxon>
        <taxon>Roseomonadaceae</taxon>
        <taxon>Roseomonas</taxon>
    </lineage>
</organism>
<protein>
    <submittedName>
        <fullName evidence="1">Uncharacterized protein</fullName>
    </submittedName>
</protein>
<sequence>MNIECSRNSTDSQSPFFARVSVCVREPLLSAIDVVLFANGLWRKRSPLLRAILLHHFNASVTQPVRGRSIDLNTLGLPFGAVTSVDIRSIREANRNMVRRIILRRAEAGRSPTALSIDVSMPRNLMPNLERVAADGEAPRRLSVMVRETTEAWFEERLPGLLAAMAAGQEEEWLRRVDDGNEKPVPPESGDMVRAWVTFDGVVQPAARTALRTLRFRRAQCGWSGWIARAKIADAQASFSDHGGRLRLDL</sequence>